<reference evidence="4 5" key="1">
    <citation type="submission" date="2019-12" db="EMBL/GenBank/DDBJ databases">
        <title>Strain KN286 was isolated from seawater, which was collected from Caroline Seamount in the tropical western Pacific.</title>
        <authorList>
            <person name="Wang Q."/>
        </authorList>
    </citation>
    <scope>NUCLEOTIDE SEQUENCE [LARGE SCALE GENOMIC DNA]</scope>
    <source>
        <strain evidence="4 5">KN286</strain>
    </source>
</reference>
<dbReference type="RefSeq" id="WP_160852140.1">
    <property type="nucleotide sequence ID" value="NZ_WUWG01000001.1"/>
</dbReference>
<dbReference type="AlphaFoldDB" id="A0A6B0TS89"/>
<dbReference type="SUPFAM" id="SSF51735">
    <property type="entry name" value="NAD(P)-binding Rossmann-fold domains"/>
    <property type="match status" value="1"/>
</dbReference>
<dbReference type="EMBL" id="WUWG01000001">
    <property type="protein sequence ID" value="MXU64598.1"/>
    <property type="molecule type" value="Genomic_DNA"/>
</dbReference>
<dbReference type="Pfam" id="PF13460">
    <property type="entry name" value="NAD_binding_10"/>
    <property type="match status" value="1"/>
</dbReference>
<keyword evidence="5" id="KW-1185">Reference proteome</keyword>
<dbReference type="InterPro" id="IPR036291">
    <property type="entry name" value="NAD(P)-bd_dom_sf"/>
</dbReference>
<proteinExistence type="predicted"/>
<sequence>MTRNVLILGAAGRFGRATTRAFLDGGWTVTALVRDPARASLPAGVSPVTADVTDLPALARAAAGQDVIVHAINPPYPAWERQMPAITGAVIAAAQSSGAAVLIPGNVYNFGAGMPDRLGPDTPHAPTTRKGRLRVEMEERFRRAPGLRTLILRAGDFIEAETTGNWFDSILTKQIGAGRFTYPGPMGRAHAWAYLPDLARAAEALARDHADWAPFTDMPFAGFTLTGEELRAALEDAAGRLVRRRLFPWPALYAAAPFSRMMREVLEMRYLWRVPHRLSPDPLATALPGFRPTPLVTALADAIAPRLDSAPVTEAQDRATGARAA</sequence>
<keyword evidence="2" id="KW-0560">Oxidoreductase</keyword>
<dbReference type="PANTHER" id="PTHR47706">
    <property type="entry name" value="NMRA-LIKE FAMILY PROTEIN"/>
    <property type="match status" value="1"/>
</dbReference>
<evidence type="ECO:0000313" key="5">
    <source>
        <dbReference type="Proteomes" id="UP000436016"/>
    </source>
</evidence>
<dbReference type="GO" id="GO:0016491">
    <property type="term" value="F:oxidoreductase activity"/>
    <property type="evidence" value="ECO:0007669"/>
    <property type="project" value="UniProtKB-KW"/>
</dbReference>
<evidence type="ECO:0000313" key="4">
    <source>
        <dbReference type="EMBL" id="MXU64598.1"/>
    </source>
</evidence>
<dbReference type="InterPro" id="IPR016040">
    <property type="entry name" value="NAD(P)-bd_dom"/>
</dbReference>
<evidence type="ECO:0000259" key="3">
    <source>
        <dbReference type="Pfam" id="PF13460"/>
    </source>
</evidence>
<dbReference type="Gene3D" id="3.40.50.720">
    <property type="entry name" value="NAD(P)-binding Rossmann-like Domain"/>
    <property type="match status" value="1"/>
</dbReference>
<organism evidence="4 5">
    <name type="scientific">Oceanomicrobium pacificus</name>
    <dbReference type="NCBI Taxonomy" id="2692916"/>
    <lineage>
        <taxon>Bacteria</taxon>
        <taxon>Pseudomonadati</taxon>
        <taxon>Pseudomonadota</taxon>
        <taxon>Alphaproteobacteria</taxon>
        <taxon>Rhodobacterales</taxon>
        <taxon>Paracoccaceae</taxon>
        <taxon>Oceanomicrobium</taxon>
    </lineage>
</organism>
<keyword evidence="1" id="KW-0521">NADP</keyword>
<evidence type="ECO:0000256" key="2">
    <source>
        <dbReference type="ARBA" id="ARBA00023002"/>
    </source>
</evidence>
<evidence type="ECO:0000256" key="1">
    <source>
        <dbReference type="ARBA" id="ARBA00022857"/>
    </source>
</evidence>
<dbReference type="Proteomes" id="UP000436016">
    <property type="component" value="Unassembled WGS sequence"/>
</dbReference>
<dbReference type="PANTHER" id="PTHR47706:SF9">
    <property type="entry name" value="NMRA-LIKE DOMAIN-CONTAINING PROTEIN-RELATED"/>
    <property type="match status" value="1"/>
</dbReference>
<accession>A0A6B0TS89</accession>
<dbReference type="InterPro" id="IPR051609">
    <property type="entry name" value="NmrA/Isoflavone_reductase-like"/>
</dbReference>
<comment type="caution">
    <text evidence="4">The sequence shown here is derived from an EMBL/GenBank/DDBJ whole genome shotgun (WGS) entry which is preliminary data.</text>
</comment>
<protein>
    <submittedName>
        <fullName evidence="4">NAD(P)H-binding protein</fullName>
    </submittedName>
</protein>
<name>A0A6B0TS89_9RHOB</name>
<gene>
    <name evidence="4" type="ORF">GSH16_04000</name>
</gene>
<feature type="domain" description="NAD(P)-binding" evidence="3">
    <location>
        <begin position="9"/>
        <end position="164"/>
    </location>
</feature>